<dbReference type="AlphaFoldDB" id="A0A816FU88"/>
<dbReference type="EMBL" id="CAJNOM010005751">
    <property type="protein sequence ID" value="CAF1665895.1"/>
    <property type="molecule type" value="Genomic_DNA"/>
</dbReference>
<name>A0A816FU88_9BILA</name>
<feature type="non-terminal residue" evidence="3">
    <location>
        <position position="47"/>
    </location>
</feature>
<dbReference type="Proteomes" id="UP000663877">
    <property type="component" value="Unassembled WGS sequence"/>
</dbReference>
<evidence type="ECO:0000313" key="2">
    <source>
        <dbReference type="EMBL" id="CAF1563851.1"/>
    </source>
</evidence>
<feature type="compositionally biased region" description="Polar residues" evidence="1">
    <location>
        <begin position="1"/>
        <end position="13"/>
    </location>
</feature>
<feature type="region of interest" description="Disordered" evidence="1">
    <location>
        <begin position="1"/>
        <end position="23"/>
    </location>
</feature>
<protein>
    <submittedName>
        <fullName evidence="3">Uncharacterized protein</fullName>
    </submittedName>
</protein>
<evidence type="ECO:0000313" key="4">
    <source>
        <dbReference type="Proteomes" id="UP000663832"/>
    </source>
</evidence>
<dbReference type="Proteomes" id="UP000663832">
    <property type="component" value="Unassembled WGS sequence"/>
</dbReference>
<gene>
    <name evidence="2" type="ORF">BJG266_LOCUS47176</name>
    <name evidence="3" type="ORF">QVE165_LOCUS64213</name>
</gene>
<sequence>MTDKASSISYNEYHSTEEDDTHSEVAIATTTKQGNGLCQRIIDSFKR</sequence>
<proteinExistence type="predicted"/>
<evidence type="ECO:0000256" key="1">
    <source>
        <dbReference type="SAM" id="MobiDB-lite"/>
    </source>
</evidence>
<evidence type="ECO:0000313" key="3">
    <source>
        <dbReference type="EMBL" id="CAF1665895.1"/>
    </source>
</evidence>
<accession>A0A816FU88</accession>
<organism evidence="3 4">
    <name type="scientific">Adineta steineri</name>
    <dbReference type="NCBI Taxonomy" id="433720"/>
    <lineage>
        <taxon>Eukaryota</taxon>
        <taxon>Metazoa</taxon>
        <taxon>Spiralia</taxon>
        <taxon>Gnathifera</taxon>
        <taxon>Rotifera</taxon>
        <taxon>Eurotatoria</taxon>
        <taxon>Bdelloidea</taxon>
        <taxon>Adinetida</taxon>
        <taxon>Adinetidae</taxon>
        <taxon>Adineta</taxon>
    </lineage>
</organism>
<reference evidence="3" key="1">
    <citation type="submission" date="2021-02" db="EMBL/GenBank/DDBJ databases">
        <authorList>
            <person name="Nowell W R."/>
        </authorList>
    </citation>
    <scope>NUCLEOTIDE SEQUENCE</scope>
</reference>
<keyword evidence="4" id="KW-1185">Reference proteome</keyword>
<dbReference type="EMBL" id="CAJNOI010005345">
    <property type="protein sequence ID" value="CAF1563851.1"/>
    <property type="molecule type" value="Genomic_DNA"/>
</dbReference>
<comment type="caution">
    <text evidence="3">The sequence shown here is derived from an EMBL/GenBank/DDBJ whole genome shotgun (WGS) entry which is preliminary data.</text>
</comment>